<protein>
    <submittedName>
        <fullName evidence="2">Uncharacterized protein</fullName>
    </submittedName>
</protein>
<proteinExistence type="predicted"/>
<accession>A0AAW6BA02</accession>
<keyword evidence="1" id="KW-0472">Membrane</keyword>
<evidence type="ECO:0000313" key="3">
    <source>
        <dbReference type="Proteomes" id="UP001141961"/>
    </source>
</evidence>
<evidence type="ECO:0000256" key="1">
    <source>
        <dbReference type="SAM" id="Phobius"/>
    </source>
</evidence>
<reference evidence="2" key="1">
    <citation type="journal article" date="2022" name="Microorganisms">
        <title>Antibiotic Susceptibility, Resistance Gene Determinants and Corresponding Genomic Regions in Lactobacillus amylovorus Isolates Derived from Wild Boars and Domestic Pigs.</title>
        <authorList>
            <person name="Moravkova M."/>
            <person name="Kostovova I."/>
            <person name="Kavanova K."/>
            <person name="Pechar R."/>
            <person name="Stanek S."/>
            <person name="Brychta A."/>
            <person name="Zeman M."/>
            <person name="Kubasova T."/>
        </authorList>
    </citation>
    <scope>NUCLEOTIDE SEQUENCE</scope>
    <source>
        <strain evidence="2">M597B</strain>
    </source>
</reference>
<organism evidence="2 3">
    <name type="scientific">Lactobacillus amylovorus</name>
    <dbReference type="NCBI Taxonomy" id="1604"/>
    <lineage>
        <taxon>Bacteria</taxon>
        <taxon>Bacillati</taxon>
        <taxon>Bacillota</taxon>
        <taxon>Bacilli</taxon>
        <taxon>Lactobacillales</taxon>
        <taxon>Lactobacillaceae</taxon>
        <taxon>Lactobacillus</taxon>
    </lineage>
</organism>
<gene>
    <name evidence="2" type="ORF">ODV14_06560</name>
</gene>
<keyword evidence="1" id="KW-0812">Transmembrane</keyword>
<reference evidence="2" key="2">
    <citation type="submission" date="2022-10" db="EMBL/GenBank/DDBJ databases">
        <authorList>
            <person name="Kostovova I."/>
            <person name="Moravkova M."/>
            <person name="Pechar R."/>
        </authorList>
    </citation>
    <scope>NUCLEOTIDE SEQUENCE</scope>
    <source>
        <strain evidence="2">M597B</strain>
    </source>
</reference>
<dbReference type="AlphaFoldDB" id="A0AAW6BA02"/>
<sequence>MTEIIDVFRELIKEYPRAVWGLFGYYQALIRRTSHFVNNQQKSIKKNQFSSFGIVAGYYQGAIIAVVGVGMLLAGIFISG</sequence>
<dbReference type="EMBL" id="JAOTHD010000018">
    <property type="protein sequence ID" value="MDB6246980.1"/>
    <property type="molecule type" value="Genomic_DNA"/>
</dbReference>
<feature type="transmembrane region" description="Helical" evidence="1">
    <location>
        <begin position="52"/>
        <end position="78"/>
    </location>
</feature>
<evidence type="ECO:0000313" key="2">
    <source>
        <dbReference type="EMBL" id="MDB6246980.1"/>
    </source>
</evidence>
<keyword evidence="1" id="KW-1133">Transmembrane helix</keyword>
<name>A0AAW6BA02_LACAM</name>
<dbReference type="RefSeq" id="WP_271327073.1">
    <property type="nucleotide sequence ID" value="NZ_JAOTHC010000018.1"/>
</dbReference>
<dbReference type="Proteomes" id="UP001141961">
    <property type="component" value="Unassembled WGS sequence"/>
</dbReference>
<comment type="caution">
    <text evidence="2">The sequence shown here is derived from an EMBL/GenBank/DDBJ whole genome shotgun (WGS) entry which is preliminary data.</text>
</comment>